<accession>A0A3M7QFQ9</accession>
<evidence type="ECO:0000313" key="2">
    <source>
        <dbReference type="Proteomes" id="UP000276133"/>
    </source>
</evidence>
<reference evidence="1 2" key="1">
    <citation type="journal article" date="2018" name="Sci. Rep.">
        <title>Genomic signatures of local adaptation to the degree of environmental predictability in rotifers.</title>
        <authorList>
            <person name="Franch-Gras L."/>
            <person name="Hahn C."/>
            <person name="Garcia-Roger E.M."/>
            <person name="Carmona M.J."/>
            <person name="Serra M."/>
            <person name="Gomez A."/>
        </authorList>
    </citation>
    <scope>NUCLEOTIDE SEQUENCE [LARGE SCALE GENOMIC DNA]</scope>
    <source>
        <strain evidence="1">HYR1</strain>
    </source>
</reference>
<dbReference type="AlphaFoldDB" id="A0A3M7QFQ9"/>
<protein>
    <submittedName>
        <fullName evidence="1">Uncharacterized protein</fullName>
    </submittedName>
</protein>
<comment type="caution">
    <text evidence="1">The sequence shown here is derived from an EMBL/GenBank/DDBJ whole genome shotgun (WGS) entry which is preliminary data.</text>
</comment>
<keyword evidence="2" id="KW-1185">Reference proteome</keyword>
<proteinExistence type="predicted"/>
<name>A0A3M7QFQ9_BRAPC</name>
<sequence length="124" mass="14979">MKIIEKICSFEIFYLKNQIMMQRIGHWNTKTIIKKYFFNKITLSVLKCFPFSYHYCLIKKNIQGYFNSIDTITNSLITFFECNMNRKEFSLKKLGFVTVTDHKYLCMTHSSLRYILILFNRNIN</sequence>
<evidence type="ECO:0000313" key="1">
    <source>
        <dbReference type="EMBL" id="RNA10200.1"/>
    </source>
</evidence>
<dbReference type="Proteomes" id="UP000276133">
    <property type="component" value="Unassembled WGS sequence"/>
</dbReference>
<gene>
    <name evidence="1" type="ORF">BpHYR1_012877</name>
</gene>
<organism evidence="1 2">
    <name type="scientific">Brachionus plicatilis</name>
    <name type="common">Marine rotifer</name>
    <name type="synonym">Brachionus muelleri</name>
    <dbReference type="NCBI Taxonomy" id="10195"/>
    <lineage>
        <taxon>Eukaryota</taxon>
        <taxon>Metazoa</taxon>
        <taxon>Spiralia</taxon>
        <taxon>Gnathifera</taxon>
        <taxon>Rotifera</taxon>
        <taxon>Eurotatoria</taxon>
        <taxon>Monogononta</taxon>
        <taxon>Pseudotrocha</taxon>
        <taxon>Ploima</taxon>
        <taxon>Brachionidae</taxon>
        <taxon>Brachionus</taxon>
    </lineage>
</organism>
<dbReference type="EMBL" id="REGN01006265">
    <property type="protein sequence ID" value="RNA10200.1"/>
    <property type="molecule type" value="Genomic_DNA"/>
</dbReference>